<evidence type="ECO:0000313" key="2">
    <source>
        <dbReference type="Proteomes" id="UP000011096"/>
    </source>
</evidence>
<dbReference type="EMBL" id="ANPB02000005">
    <property type="protein sequence ID" value="KAF4481923.1"/>
    <property type="molecule type" value="Genomic_DNA"/>
</dbReference>
<gene>
    <name evidence="1" type="ORF">CGGC5_v009057</name>
</gene>
<dbReference type="RefSeq" id="XP_066008348.1">
    <property type="nucleotide sequence ID" value="XM_066152116.1"/>
</dbReference>
<dbReference type="AlphaFoldDB" id="A0A7J6IXA0"/>
<comment type="caution">
    <text evidence="1">The sequence shown here is derived from an EMBL/GenBank/DDBJ whole genome shotgun (WGS) entry which is preliminary data.</text>
</comment>
<organism evidence="1 2">
    <name type="scientific">Colletotrichum fructicola (strain Nara gc5)</name>
    <name type="common">Anthracnose fungus</name>
    <name type="synonym">Colletotrichum gloeosporioides (strain Nara gc5)</name>
    <dbReference type="NCBI Taxonomy" id="1213859"/>
    <lineage>
        <taxon>Eukaryota</taxon>
        <taxon>Fungi</taxon>
        <taxon>Dikarya</taxon>
        <taxon>Ascomycota</taxon>
        <taxon>Pezizomycotina</taxon>
        <taxon>Sordariomycetes</taxon>
        <taxon>Hypocreomycetidae</taxon>
        <taxon>Glomerellales</taxon>
        <taxon>Glomerellaceae</taxon>
        <taxon>Colletotrichum</taxon>
        <taxon>Colletotrichum gloeosporioides species complex</taxon>
    </lineage>
</organism>
<keyword evidence="2" id="KW-1185">Reference proteome</keyword>
<dbReference type="Proteomes" id="UP000011096">
    <property type="component" value="Unassembled WGS sequence"/>
</dbReference>
<sequence>MDGQLSATARPVVTYLKTEPNWRKNINSGVGTAEVRAFPTHPTRQHPSFLRPTWKVYGVLSVDLPPYQPRIYIAHQ</sequence>
<dbReference type="OrthoDB" id="10285606at2759"/>
<reference evidence="1 2" key="2">
    <citation type="submission" date="2020-04" db="EMBL/GenBank/DDBJ databases">
        <title>Genome sequencing and assembly of multiple isolates from the Colletotrichum gloeosporioides species complex.</title>
        <authorList>
            <person name="Gan P."/>
            <person name="Shirasu K."/>
        </authorList>
    </citation>
    <scope>NUCLEOTIDE SEQUENCE [LARGE SCALE GENOMIC DNA]</scope>
    <source>
        <strain evidence="1 2">Nara gc5</strain>
    </source>
</reference>
<name>A0A7J6IXA0_COLFN</name>
<evidence type="ECO:0000313" key="1">
    <source>
        <dbReference type="EMBL" id="KAF4481923.1"/>
    </source>
</evidence>
<accession>A0A7J6IXA0</accession>
<protein>
    <submittedName>
        <fullName evidence="1">Uncharacterized protein</fullName>
    </submittedName>
</protein>
<proteinExistence type="predicted"/>
<dbReference type="InParanoid" id="A0A7J6IXA0"/>
<dbReference type="GeneID" id="90980026"/>
<reference evidence="1 2" key="1">
    <citation type="submission" date="2012-08" db="EMBL/GenBank/DDBJ databases">
        <authorList>
            <person name="Gan P.H.P."/>
            <person name="Ikeda K."/>
            <person name="Irieda H."/>
            <person name="Narusaka M."/>
            <person name="O'Connell R.J."/>
            <person name="Narusaka Y."/>
            <person name="Takano Y."/>
            <person name="Kubo Y."/>
            <person name="Shirasu K."/>
        </authorList>
    </citation>
    <scope>NUCLEOTIDE SEQUENCE [LARGE SCALE GENOMIC DNA]</scope>
    <source>
        <strain evidence="1 2">Nara gc5</strain>
    </source>
</reference>